<feature type="compositionally biased region" description="Basic and acidic residues" evidence="1">
    <location>
        <begin position="607"/>
        <end position="617"/>
    </location>
</feature>
<accession>A0A9P3G5J8</accession>
<dbReference type="EMBL" id="BPQB01000013">
    <property type="protein sequence ID" value="GJE89613.1"/>
    <property type="molecule type" value="Genomic_DNA"/>
</dbReference>
<organism evidence="2 3">
    <name type="scientific">Phanerochaete sordida</name>
    <dbReference type="NCBI Taxonomy" id="48140"/>
    <lineage>
        <taxon>Eukaryota</taxon>
        <taxon>Fungi</taxon>
        <taxon>Dikarya</taxon>
        <taxon>Basidiomycota</taxon>
        <taxon>Agaricomycotina</taxon>
        <taxon>Agaricomycetes</taxon>
        <taxon>Polyporales</taxon>
        <taxon>Phanerochaetaceae</taxon>
        <taxon>Phanerochaete</taxon>
    </lineage>
</organism>
<evidence type="ECO:0000313" key="2">
    <source>
        <dbReference type="EMBL" id="GJE89613.1"/>
    </source>
</evidence>
<feature type="region of interest" description="Disordered" evidence="1">
    <location>
        <begin position="607"/>
        <end position="688"/>
    </location>
</feature>
<dbReference type="Proteomes" id="UP000703269">
    <property type="component" value="Unassembled WGS sequence"/>
</dbReference>
<protein>
    <submittedName>
        <fullName evidence="2">F-box protein</fullName>
    </submittedName>
</protein>
<comment type="caution">
    <text evidence="2">The sequence shown here is derived from an EMBL/GenBank/DDBJ whole genome shotgun (WGS) entry which is preliminary data.</text>
</comment>
<name>A0A9P3G5J8_9APHY</name>
<reference evidence="2 3" key="1">
    <citation type="submission" date="2021-08" db="EMBL/GenBank/DDBJ databases">
        <title>Draft Genome Sequence of Phanerochaete sordida strain YK-624.</title>
        <authorList>
            <person name="Mori T."/>
            <person name="Dohra H."/>
            <person name="Suzuki T."/>
            <person name="Kawagishi H."/>
            <person name="Hirai H."/>
        </authorList>
    </citation>
    <scope>NUCLEOTIDE SEQUENCE [LARGE SCALE GENOMIC DNA]</scope>
    <source>
        <strain evidence="2 3">YK-624</strain>
    </source>
</reference>
<dbReference type="AlphaFoldDB" id="A0A9P3G5J8"/>
<gene>
    <name evidence="2" type="ORF">PsYK624_057170</name>
</gene>
<keyword evidence="3" id="KW-1185">Reference proteome</keyword>
<evidence type="ECO:0000256" key="1">
    <source>
        <dbReference type="SAM" id="MobiDB-lite"/>
    </source>
</evidence>
<sequence length="688" mass="77533">MVEGTATVHRRRPDSDTVSVAEHFRINSLPNEILAMIFQELSDFGTTDLGGTWRYKSDPYIENLRWYYWTSVVLVCRKWAEAALGWPVLWSYIALDRYTPSALVDAFLQRSRQGPLRLAVIGPDGARKAKHILEVAGDRVRSIYLDDVYTEAFASLLPRWERGLPRLRRIHVDQSDVTFNALPFGHEHIEELVLDRLNWSLTPLEQCARLKVLTLQSPWAPDKRWDHRGIGRINYPLSTVSEIATLLRSLPLLTDLSLLLLWAPFAENASRLQASSVTLPHLRSLKLGYDARPGQALLDALSFPGSARVHLHFVQFYNKAASENIVYWTYDDFVALFAPIIDKISRNPAPFRALSLVPYEYRGQVPSSWYGSSCLPMARLCAWTIPRHGDEELLFQRMSDGFLEHAPPPAISIPIPYRADVLDAILWPKLDLSQVSHVWLGGLKKENEHAPSWEFTVDVARELLAHVPNVQRLAIAHSPVCAAARLLAPRELERLDDEHVVIGVALPLMRTVALSPQAEMTAFSVIDGKVCREWRWAEFLEALREREEYGWGRAICTRVRAVIHEDDAEQSLLFNDYFSIDINPGYSPDPTDWIVPEGRIKACEKHAVEDGSRVKDNDGDEVQNESDKGEDEDEDEDASEDEDEDAPDNASDIGTDAAVDKGHDDQDNTGDGEEAARDGLPADGADDL</sequence>
<evidence type="ECO:0000313" key="3">
    <source>
        <dbReference type="Proteomes" id="UP000703269"/>
    </source>
</evidence>
<feature type="compositionally biased region" description="Acidic residues" evidence="1">
    <location>
        <begin position="618"/>
        <end position="647"/>
    </location>
</feature>
<proteinExistence type="predicted"/>